<protein>
    <submittedName>
        <fullName evidence="2">Lipoprotein</fullName>
    </submittedName>
</protein>
<dbReference type="Proteomes" id="UP000516412">
    <property type="component" value="Chromosome"/>
</dbReference>
<organism evidence="2 3">
    <name type="scientific">Neisseria musculi</name>
    <dbReference type="NCBI Taxonomy" id="1815583"/>
    <lineage>
        <taxon>Bacteria</taxon>
        <taxon>Pseudomonadati</taxon>
        <taxon>Pseudomonadota</taxon>
        <taxon>Betaproteobacteria</taxon>
        <taxon>Neisseriales</taxon>
        <taxon>Neisseriaceae</taxon>
        <taxon>Neisseria</taxon>
    </lineage>
</organism>
<evidence type="ECO:0000256" key="1">
    <source>
        <dbReference type="SAM" id="MobiDB-lite"/>
    </source>
</evidence>
<dbReference type="KEGG" id="nmus:H7A79_1273"/>
<sequence length="187" mass="19809">MSVFRPALPVLTVLLSACGQNSVAPEQAAVYSIGAMQLFTQAYADQSGSAGSPAAWAQRHNLQPLTAEAVQKLPAGMMESDVQAVFYFGTAPASCSVKTAVAGEAAARRAFITPVEQGRAGTAARFRSENTTVPPFPFRQLVDTQPDSENGGEILQAADTPPFEYVPPQPALHLARRPRQTSPVVNL</sequence>
<dbReference type="EMBL" id="CP060414">
    <property type="protein sequence ID" value="QNT57948.1"/>
    <property type="molecule type" value="Genomic_DNA"/>
</dbReference>
<keyword evidence="3" id="KW-1185">Reference proteome</keyword>
<feature type="region of interest" description="Disordered" evidence="1">
    <location>
        <begin position="123"/>
        <end position="155"/>
    </location>
</feature>
<proteinExistence type="predicted"/>
<dbReference type="RefSeq" id="WP_187001466.1">
    <property type="nucleotide sequence ID" value="NZ_CP060414.2"/>
</dbReference>
<dbReference type="NCBIfam" id="NF047650">
    <property type="entry name" value="lipo_NMCC_0638"/>
    <property type="match status" value="1"/>
</dbReference>
<reference evidence="2" key="1">
    <citation type="submission" date="2024-06" db="EMBL/GenBank/DDBJ databases">
        <title>Complete Genome Sequence of mouse commensal type strain Neisseria musculi.</title>
        <authorList>
            <person name="Thapa E."/>
            <person name="Aluvathingal J."/>
            <person name="Nadendla S."/>
            <person name="Mehta A."/>
            <person name="Tettelin H."/>
            <person name="Weyand N.J."/>
        </authorList>
    </citation>
    <scope>NUCLEOTIDE SEQUENCE</scope>
    <source>
        <strain evidence="2">NW831</strain>
    </source>
</reference>
<evidence type="ECO:0000313" key="3">
    <source>
        <dbReference type="Proteomes" id="UP000516412"/>
    </source>
</evidence>
<dbReference type="PROSITE" id="PS51257">
    <property type="entry name" value="PROKAR_LIPOPROTEIN"/>
    <property type="match status" value="1"/>
</dbReference>
<evidence type="ECO:0000313" key="2">
    <source>
        <dbReference type="EMBL" id="QNT57948.1"/>
    </source>
</evidence>
<dbReference type="AlphaFoldDB" id="A0A7H1M8I3"/>
<keyword evidence="2" id="KW-0449">Lipoprotein</keyword>
<gene>
    <name evidence="2" type="ORF">H7A79_1273</name>
</gene>
<name>A0A7H1M8I3_9NEIS</name>
<accession>A0A7H1M8I3</accession>